<dbReference type="Proteomes" id="UP000219564">
    <property type="component" value="Unassembled WGS sequence"/>
</dbReference>
<organism evidence="2 3">
    <name type="scientific">Pseudomonas lundensis</name>
    <dbReference type="NCBI Taxonomy" id="86185"/>
    <lineage>
        <taxon>Bacteria</taxon>
        <taxon>Pseudomonadati</taxon>
        <taxon>Pseudomonadota</taxon>
        <taxon>Gammaproteobacteria</taxon>
        <taxon>Pseudomonadales</taxon>
        <taxon>Pseudomonadaceae</taxon>
        <taxon>Pseudomonas</taxon>
    </lineage>
</organism>
<reference evidence="2 3" key="1">
    <citation type="submission" date="2017-08" db="EMBL/GenBank/DDBJ databases">
        <authorList>
            <person name="Chaillou S."/>
        </authorList>
    </citation>
    <scope>NUCLEOTIDE SEQUENCE [LARGE SCALE GENOMIC DNA]</scope>
    <source>
        <strain evidence="2 3">MFPA15A1205</strain>
    </source>
</reference>
<name>A0AAX2H8E4_9PSED</name>
<feature type="region of interest" description="Disordered" evidence="1">
    <location>
        <begin position="56"/>
        <end position="78"/>
    </location>
</feature>
<proteinExistence type="predicted"/>
<dbReference type="EMBL" id="OBKZ01000016">
    <property type="protein sequence ID" value="SOB52550.1"/>
    <property type="molecule type" value="Genomic_DNA"/>
</dbReference>
<dbReference type="AlphaFoldDB" id="A0AAX2H8E4"/>
<protein>
    <submittedName>
        <fullName evidence="2">Uncharacterized protein</fullName>
    </submittedName>
</protein>
<accession>A0AAX2H8E4</accession>
<evidence type="ECO:0000313" key="2">
    <source>
        <dbReference type="EMBL" id="SOB52550.1"/>
    </source>
</evidence>
<evidence type="ECO:0000313" key="3">
    <source>
        <dbReference type="Proteomes" id="UP000219564"/>
    </source>
</evidence>
<sequence>MPGCRRAASAIARILVISKGPSGPGIKPGGMPETDTGVFLAAPWADLPIKQRPLSTDARHHVPDSAQWRFPRPTAGGV</sequence>
<evidence type="ECO:0000256" key="1">
    <source>
        <dbReference type="SAM" id="MobiDB-lite"/>
    </source>
</evidence>
<comment type="caution">
    <text evidence="2">The sequence shown here is derived from an EMBL/GenBank/DDBJ whole genome shotgun (WGS) entry which is preliminary data.</text>
</comment>
<gene>
    <name evidence="2" type="ORF">PLUA15_230293</name>
</gene>